<dbReference type="KEGG" id="aalt:CC77DRAFT_556752"/>
<name>A0A177D530_ALTAL</name>
<dbReference type="EMBL" id="KV441498">
    <property type="protein sequence ID" value="OAG14764.1"/>
    <property type="molecule type" value="Genomic_DNA"/>
</dbReference>
<evidence type="ECO:0000256" key="1">
    <source>
        <dbReference type="SAM" id="Phobius"/>
    </source>
</evidence>
<protein>
    <submittedName>
        <fullName evidence="2">Uncharacterized protein</fullName>
    </submittedName>
</protein>
<dbReference type="AlphaFoldDB" id="A0A177D530"/>
<evidence type="ECO:0000313" key="3">
    <source>
        <dbReference type="Proteomes" id="UP000077248"/>
    </source>
</evidence>
<dbReference type="Proteomes" id="UP000077248">
    <property type="component" value="Unassembled WGS sequence"/>
</dbReference>
<gene>
    <name evidence="2" type="ORF">CC77DRAFT_556752</name>
</gene>
<keyword evidence="3" id="KW-1185">Reference proteome</keyword>
<keyword evidence="1" id="KW-0812">Transmembrane</keyword>
<dbReference type="RefSeq" id="XP_018380185.1">
    <property type="nucleotide sequence ID" value="XM_018532169.1"/>
</dbReference>
<organism evidence="2 3">
    <name type="scientific">Alternaria alternata</name>
    <name type="common">Alternaria rot fungus</name>
    <name type="synonym">Torula alternata</name>
    <dbReference type="NCBI Taxonomy" id="5599"/>
    <lineage>
        <taxon>Eukaryota</taxon>
        <taxon>Fungi</taxon>
        <taxon>Dikarya</taxon>
        <taxon>Ascomycota</taxon>
        <taxon>Pezizomycotina</taxon>
        <taxon>Dothideomycetes</taxon>
        <taxon>Pleosporomycetidae</taxon>
        <taxon>Pleosporales</taxon>
        <taxon>Pleosporineae</taxon>
        <taxon>Pleosporaceae</taxon>
        <taxon>Alternaria</taxon>
        <taxon>Alternaria sect. Alternaria</taxon>
        <taxon>Alternaria alternata complex</taxon>
    </lineage>
</organism>
<proteinExistence type="predicted"/>
<sequence>MPAYSPHSSSVSASRKEFYLRRIAMLLVGIQVSYPTIAYWVGVHRWINLCRRVHYHRNMIACVWIGPPESIKHVDPPRYHPT</sequence>
<reference evidence="2 3" key="1">
    <citation type="submission" date="2016-05" db="EMBL/GenBank/DDBJ databases">
        <title>Comparative analysis of secretome profiles of manganese(II)-oxidizing ascomycete fungi.</title>
        <authorList>
            <consortium name="DOE Joint Genome Institute"/>
            <person name="Zeiner C.A."/>
            <person name="Purvine S.O."/>
            <person name="Zink E.M."/>
            <person name="Wu S."/>
            <person name="Pasa-Tolic L."/>
            <person name="Chaput D.L."/>
            <person name="Haridas S."/>
            <person name="Grigoriev I.V."/>
            <person name="Santelli C.M."/>
            <person name="Hansel C.M."/>
        </authorList>
    </citation>
    <scope>NUCLEOTIDE SEQUENCE [LARGE SCALE GENOMIC DNA]</scope>
    <source>
        <strain evidence="2 3">SRC1lrK2f</strain>
    </source>
</reference>
<keyword evidence="1" id="KW-0472">Membrane</keyword>
<dbReference type="GeneID" id="29117763"/>
<keyword evidence="1" id="KW-1133">Transmembrane helix</keyword>
<evidence type="ECO:0000313" key="2">
    <source>
        <dbReference type="EMBL" id="OAG14764.1"/>
    </source>
</evidence>
<accession>A0A177D530</accession>
<dbReference type="VEuPathDB" id="FungiDB:CC77DRAFT_556752"/>
<feature type="transmembrane region" description="Helical" evidence="1">
    <location>
        <begin position="20"/>
        <end position="42"/>
    </location>
</feature>